<reference evidence="1" key="1">
    <citation type="journal article" date="2014" name="Nat. Commun.">
        <title>Multiple recent horizontal transfers of a large genomic region in cheese making fungi.</title>
        <authorList>
            <person name="Cheeseman K."/>
            <person name="Ropars J."/>
            <person name="Renault P."/>
            <person name="Dupont J."/>
            <person name="Gouzy J."/>
            <person name="Branca A."/>
            <person name="Abraham A.L."/>
            <person name="Ceppi M."/>
            <person name="Conseiller E."/>
            <person name="Debuchy R."/>
            <person name="Malagnac F."/>
            <person name="Goarin A."/>
            <person name="Silar P."/>
            <person name="Lacoste S."/>
            <person name="Sallet E."/>
            <person name="Bensimon A."/>
            <person name="Giraud T."/>
            <person name="Brygoo Y."/>
        </authorList>
    </citation>
    <scope>NUCLEOTIDE SEQUENCE [LARGE SCALE GENOMIC DNA]</scope>
    <source>
        <strain evidence="1">FM164</strain>
    </source>
</reference>
<proteinExistence type="predicted"/>
<evidence type="ECO:0000313" key="2">
    <source>
        <dbReference type="Proteomes" id="UP000030686"/>
    </source>
</evidence>
<dbReference type="AlphaFoldDB" id="W6R381"/>
<keyword evidence="2" id="KW-1185">Reference proteome</keyword>
<protein>
    <submittedName>
        <fullName evidence="1">Uncharacterized protein</fullName>
    </submittedName>
</protein>
<dbReference type="Proteomes" id="UP000030686">
    <property type="component" value="Unassembled WGS sequence"/>
</dbReference>
<accession>W6R381</accession>
<name>W6R381_PENRF</name>
<dbReference type="EMBL" id="HG792019">
    <property type="protein sequence ID" value="CDM36247.1"/>
    <property type="molecule type" value="Genomic_DNA"/>
</dbReference>
<organism evidence="1 2">
    <name type="scientific">Penicillium roqueforti (strain FM164)</name>
    <dbReference type="NCBI Taxonomy" id="1365484"/>
    <lineage>
        <taxon>Eukaryota</taxon>
        <taxon>Fungi</taxon>
        <taxon>Dikarya</taxon>
        <taxon>Ascomycota</taxon>
        <taxon>Pezizomycotina</taxon>
        <taxon>Eurotiomycetes</taxon>
        <taxon>Eurotiomycetidae</taxon>
        <taxon>Eurotiales</taxon>
        <taxon>Aspergillaceae</taxon>
        <taxon>Penicillium</taxon>
    </lineage>
</organism>
<sequence>MIVQPGNSPMATVSCLDVRRTYSVPYCAVGIIAFCLFVHGRISCAESEFVGDSVPKALLIPTLRGKVTELVSPAFLA</sequence>
<evidence type="ECO:0000313" key="1">
    <source>
        <dbReference type="EMBL" id="CDM36247.1"/>
    </source>
</evidence>
<gene>
    <name evidence="1" type="ORF">PROQFM164_S05g000080</name>
</gene>